<evidence type="ECO:0000256" key="1">
    <source>
        <dbReference type="SAM" id="Phobius"/>
    </source>
</evidence>
<dbReference type="STRING" id="445960.SAMN05421542_4665"/>
<reference evidence="2 4" key="1">
    <citation type="submission" date="2016-10" db="EMBL/GenBank/DDBJ databases">
        <authorList>
            <person name="Varghese N."/>
            <person name="Submissions S."/>
        </authorList>
    </citation>
    <scope>NUCLEOTIDE SEQUENCE [LARGE SCALE GENOMIC DNA]</scope>
    <source>
        <strain evidence="2 4">DSM 19299</strain>
    </source>
</reference>
<evidence type="ECO:0000313" key="4">
    <source>
        <dbReference type="Proteomes" id="UP000199426"/>
    </source>
</evidence>
<dbReference type="AlphaFoldDB" id="A0A2X2X4K4"/>
<sequence>MKVIFYIAFMVSFGWLLFRLPVLYPKNKALRITGLGIIAGVLFFIIAPLGFLLYAKNFDHSILIYEKQLFNICLGIISLFFYSFFVLLFTEVILDNILIRFHQTYNAQNLDKNPVKFVINNADKIKTGFKLFFLLGGFLVYYGICFGA</sequence>
<feature type="transmembrane region" description="Helical" evidence="1">
    <location>
        <begin position="69"/>
        <end position="94"/>
    </location>
</feature>
<dbReference type="Proteomes" id="UP000199426">
    <property type="component" value="Unassembled WGS sequence"/>
</dbReference>
<feature type="transmembrane region" description="Helical" evidence="1">
    <location>
        <begin position="32"/>
        <end position="54"/>
    </location>
</feature>
<proteinExistence type="predicted"/>
<feature type="transmembrane region" description="Helical" evidence="1">
    <location>
        <begin position="6"/>
        <end position="25"/>
    </location>
</feature>
<name>A0A2X2X4K4_CHRJE</name>
<organism evidence="3 5">
    <name type="scientific">Chryseobacterium jejuense</name>
    <dbReference type="NCBI Taxonomy" id="445960"/>
    <lineage>
        <taxon>Bacteria</taxon>
        <taxon>Pseudomonadati</taxon>
        <taxon>Bacteroidota</taxon>
        <taxon>Flavobacteriia</taxon>
        <taxon>Flavobacteriales</taxon>
        <taxon>Weeksellaceae</taxon>
        <taxon>Chryseobacterium group</taxon>
        <taxon>Chryseobacterium</taxon>
    </lineage>
</organism>
<keyword evidence="1" id="KW-1133">Transmembrane helix</keyword>
<evidence type="ECO:0000313" key="3">
    <source>
        <dbReference type="EMBL" id="SQB42975.1"/>
    </source>
</evidence>
<dbReference type="EMBL" id="FNEG01000011">
    <property type="protein sequence ID" value="SDJ91739.1"/>
    <property type="molecule type" value="Genomic_DNA"/>
</dbReference>
<feature type="transmembrane region" description="Helical" evidence="1">
    <location>
        <begin position="127"/>
        <end position="144"/>
    </location>
</feature>
<accession>A0A2X2X4K4</accession>
<keyword evidence="1" id="KW-0812">Transmembrane</keyword>
<evidence type="ECO:0000313" key="5">
    <source>
        <dbReference type="Proteomes" id="UP000251670"/>
    </source>
</evidence>
<gene>
    <name evidence="3" type="ORF">NCTC13492_02015</name>
    <name evidence="2" type="ORF">SAMN05421542_4665</name>
</gene>
<dbReference type="Proteomes" id="UP000251670">
    <property type="component" value="Unassembled WGS sequence"/>
</dbReference>
<reference evidence="3 5" key="2">
    <citation type="submission" date="2018-06" db="EMBL/GenBank/DDBJ databases">
        <authorList>
            <consortium name="Pathogen Informatics"/>
            <person name="Doyle S."/>
        </authorList>
    </citation>
    <scope>NUCLEOTIDE SEQUENCE [LARGE SCALE GENOMIC DNA]</scope>
    <source>
        <strain evidence="3 5">NCTC13492</strain>
    </source>
</reference>
<keyword evidence="4" id="KW-1185">Reference proteome</keyword>
<protein>
    <submittedName>
        <fullName evidence="3">Uncharacterized protein</fullName>
    </submittedName>
</protein>
<dbReference type="EMBL" id="UAWB01000004">
    <property type="protein sequence ID" value="SQB42975.1"/>
    <property type="molecule type" value="Genomic_DNA"/>
</dbReference>
<keyword evidence="1" id="KW-0472">Membrane</keyword>
<dbReference type="OrthoDB" id="1262328at2"/>
<dbReference type="RefSeq" id="WP_089739782.1">
    <property type="nucleotide sequence ID" value="NZ_FNEG01000011.1"/>
</dbReference>
<evidence type="ECO:0000313" key="2">
    <source>
        <dbReference type="EMBL" id="SDJ91739.1"/>
    </source>
</evidence>